<dbReference type="Gene3D" id="3.40.50.10050">
    <property type="entry name" value="Translation initiation factor IF- 2, domain 3"/>
    <property type="match status" value="1"/>
</dbReference>
<organism evidence="12 13">
    <name type="scientific">Peptoniphilus stercorisuis</name>
    <dbReference type="NCBI Taxonomy" id="1436965"/>
    <lineage>
        <taxon>Bacteria</taxon>
        <taxon>Bacillati</taxon>
        <taxon>Bacillota</taxon>
        <taxon>Tissierellia</taxon>
        <taxon>Tissierellales</taxon>
        <taxon>Peptoniphilaceae</taxon>
        <taxon>Peptoniphilus</taxon>
    </lineage>
</organism>
<dbReference type="InterPro" id="IPR044145">
    <property type="entry name" value="IF2_II"/>
</dbReference>
<dbReference type="CDD" id="cd01887">
    <property type="entry name" value="IF2_eIF5B"/>
    <property type="match status" value="1"/>
</dbReference>
<dbReference type="Gene3D" id="3.40.50.300">
    <property type="entry name" value="P-loop containing nucleotide triphosphate hydrolases"/>
    <property type="match status" value="1"/>
</dbReference>
<evidence type="ECO:0000256" key="6">
    <source>
        <dbReference type="ARBA" id="ARBA00023134"/>
    </source>
</evidence>
<dbReference type="InterPro" id="IPR000178">
    <property type="entry name" value="TF_IF2_bacterial-like"/>
</dbReference>
<dbReference type="InterPro" id="IPR015760">
    <property type="entry name" value="TIF_IF2"/>
</dbReference>
<evidence type="ECO:0000256" key="3">
    <source>
        <dbReference type="ARBA" id="ARBA00022540"/>
    </source>
</evidence>
<gene>
    <name evidence="8" type="primary">infB</name>
    <name evidence="12" type="ORF">J2Z71_001026</name>
</gene>
<keyword evidence="6 8" id="KW-0342">GTP-binding</keyword>
<evidence type="ECO:0000256" key="9">
    <source>
        <dbReference type="RuleBase" id="RU000644"/>
    </source>
</evidence>
<comment type="similarity">
    <text evidence="1 8 9">Belongs to the TRAFAC class translation factor GTPase superfamily. Classic translation factor GTPase family. IF-2 subfamily.</text>
</comment>
<evidence type="ECO:0000259" key="11">
    <source>
        <dbReference type="PROSITE" id="PS51722"/>
    </source>
</evidence>
<sequence>MSKIRVHALAKELGISSKDLIEKLESLEIEVVNHMSTIGEKEQELVKNSLKPSVEKVEKKEEDSSKNSNNKEKNKTNKSDKKDNKKNKKSKAGKKEEKKELEVGDDIIISLNSPITVKEFAEEIEKPLAQVITKLIGLGIMASQNEALDEDTCILLADEFGVEVEFKEPEAEKTIEEKLGLDFEDKESQLKSRPPVVTVMGHVDHGKTSLLDYIKNSHVTTSEAGGITQHIGAYTVNVDGKKVTFLDTPGHEAFTSMRLRGAQITDIAILVVAADDGVMPQTIEAISHAKSAGVPIIVAINKMDKPTANMDRVKQELIENGLMPEEWGGDTIMVPVSAKTGEGISDLLDMIQLVAEMQELKANPNRKAIGTVIEARLDKGKGPMATILVQKGTLRLGDSVVSGVSSGRIRAMTDDKNREIKKAGPSMPAVILGLSEVPNSGELIYAVEDDKVAREIADTNRASIREERIHAHTKVSLENLFDRIKEGEMKELNIVVKGDVKGSVEAVNQSLLKITNEEVKINIIHSGAGGINESDISLASASNAIVVGFNVRPNINAIELAKVEDVDVRTYRVIYDIINDIETAAKGMLEPTIVEEIQGRAEVRQTFRLPGNRVIAGVYVLNGKLPRNSMVKVLRDDIVIHEGPISSLKRFKDDVKELATGYEGGMTLDKFNDIKEGDFFESYILKEVKKD</sequence>
<evidence type="ECO:0000313" key="13">
    <source>
        <dbReference type="Proteomes" id="UP001519306"/>
    </source>
</evidence>
<proteinExistence type="inferred from homology"/>
<dbReference type="InterPro" id="IPR027417">
    <property type="entry name" value="P-loop_NTPase"/>
</dbReference>
<comment type="subcellular location">
    <subcellularLocation>
        <location evidence="8">Cytoplasm</location>
    </subcellularLocation>
</comment>
<dbReference type="InterPro" id="IPR023115">
    <property type="entry name" value="TIF_IF2_dom3"/>
</dbReference>
<feature type="binding site" evidence="8">
    <location>
        <begin position="247"/>
        <end position="251"/>
    </location>
    <ligand>
        <name>GTP</name>
        <dbReference type="ChEBI" id="CHEBI:37565"/>
    </ligand>
</feature>
<name>A0ABS4KCI1_9FIRM</name>
<feature type="domain" description="Tr-type G" evidence="11">
    <location>
        <begin position="192"/>
        <end position="361"/>
    </location>
</feature>
<keyword evidence="5 8" id="KW-0648">Protein biosynthesis</keyword>
<keyword evidence="3 8" id="KW-0396">Initiation factor</keyword>
<dbReference type="EMBL" id="JAGGLJ010000008">
    <property type="protein sequence ID" value="MBP2025493.1"/>
    <property type="molecule type" value="Genomic_DNA"/>
</dbReference>
<dbReference type="InterPro" id="IPR053905">
    <property type="entry name" value="EF-G-like_DII"/>
</dbReference>
<dbReference type="RefSeq" id="WP_210060785.1">
    <property type="nucleotide sequence ID" value="NZ_JAGGLJ010000008.1"/>
</dbReference>
<keyword evidence="13" id="KW-1185">Reference proteome</keyword>
<protein>
    <recommendedName>
        <fullName evidence="2 8">Translation initiation factor IF-2</fullName>
    </recommendedName>
</protein>
<feature type="binding site" evidence="8">
    <location>
        <begin position="301"/>
        <end position="304"/>
    </location>
    <ligand>
        <name>GTP</name>
        <dbReference type="ChEBI" id="CHEBI:37565"/>
    </ligand>
</feature>
<dbReference type="Gene3D" id="2.40.30.10">
    <property type="entry name" value="Translation factors"/>
    <property type="match status" value="2"/>
</dbReference>
<dbReference type="Pfam" id="PF00009">
    <property type="entry name" value="GTP_EFTU"/>
    <property type="match status" value="1"/>
</dbReference>
<dbReference type="NCBIfam" id="TIGR00487">
    <property type="entry name" value="IF-2"/>
    <property type="match status" value="1"/>
</dbReference>
<dbReference type="CDD" id="cd03692">
    <property type="entry name" value="mtIF2_IVc"/>
    <property type="match status" value="1"/>
</dbReference>
<evidence type="ECO:0000313" key="12">
    <source>
        <dbReference type="EMBL" id="MBP2025493.1"/>
    </source>
</evidence>
<comment type="function">
    <text evidence="7 8 9">One of the essential components for the initiation of protein synthesis. Protects formylmethionyl-tRNA from spontaneous hydrolysis and promotes its binding to the 30S ribosomal subunits. Also involved in the hydrolysis of GTP during the formation of the 70S ribosomal complex.</text>
</comment>
<evidence type="ECO:0000256" key="4">
    <source>
        <dbReference type="ARBA" id="ARBA00022741"/>
    </source>
</evidence>
<evidence type="ECO:0000256" key="1">
    <source>
        <dbReference type="ARBA" id="ARBA00007733"/>
    </source>
</evidence>
<dbReference type="Pfam" id="PF04760">
    <property type="entry name" value="IF2_N"/>
    <property type="match status" value="2"/>
</dbReference>
<dbReference type="Gene3D" id="1.10.10.2480">
    <property type="match status" value="1"/>
</dbReference>
<dbReference type="Proteomes" id="UP001519306">
    <property type="component" value="Unassembled WGS sequence"/>
</dbReference>
<dbReference type="InterPro" id="IPR005225">
    <property type="entry name" value="Small_GTP-bd"/>
</dbReference>
<dbReference type="InterPro" id="IPR000795">
    <property type="entry name" value="T_Tr_GTP-bd_dom"/>
</dbReference>
<dbReference type="SUPFAM" id="SSF52540">
    <property type="entry name" value="P-loop containing nucleoside triphosphate hydrolases"/>
    <property type="match status" value="1"/>
</dbReference>
<dbReference type="Pfam" id="PF11987">
    <property type="entry name" value="IF-2"/>
    <property type="match status" value="1"/>
</dbReference>
<dbReference type="PROSITE" id="PS01176">
    <property type="entry name" value="IF2"/>
    <property type="match status" value="1"/>
</dbReference>
<dbReference type="Pfam" id="PF22042">
    <property type="entry name" value="EF-G_D2"/>
    <property type="match status" value="1"/>
</dbReference>
<dbReference type="InterPro" id="IPR009000">
    <property type="entry name" value="Transl_B-barrel_sf"/>
</dbReference>
<dbReference type="PANTHER" id="PTHR43381:SF5">
    <property type="entry name" value="TR-TYPE G DOMAIN-CONTAINING PROTEIN"/>
    <property type="match status" value="1"/>
</dbReference>
<comment type="caution">
    <text evidence="12">The sequence shown here is derived from an EMBL/GenBank/DDBJ whole genome shotgun (WGS) entry which is preliminary data.</text>
</comment>
<evidence type="ECO:0000256" key="10">
    <source>
        <dbReference type="SAM" id="MobiDB-lite"/>
    </source>
</evidence>
<feature type="binding site" evidence="8">
    <location>
        <begin position="201"/>
        <end position="208"/>
    </location>
    <ligand>
        <name>GTP</name>
        <dbReference type="ChEBI" id="CHEBI:37565"/>
    </ligand>
</feature>
<feature type="region of interest" description="Disordered" evidence="10">
    <location>
        <begin position="38"/>
        <end position="98"/>
    </location>
</feature>
<dbReference type="InterPro" id="IPR006847">
    <property type="entry name" value="IF2_N"/>
</dbReference>
<dbReference type="CDD" id="cd03702">
    <property type="entry name" value="IF2_mtIF2_II"/>
    <property type="match status" value="1"/>
</dbReference>
<feature type="compositionally biased region" description="Basic and acidic residues" evidence="10">
    <location>
        <begin position="53"/>
        <end position="83"/>
    </location>
</feature>
<reference evidence="12 13" key="1">
    <citation type="submission" date="2021-03" db="EMBL/GenBank/DDBJ databases">
        <title>Genomic Encyclopedia of Type Strains, Phase IV (KMG-IV): sequencing the most valuable type-strain genomes for metagenomic binning, comparative biology and taxonomic classification.</title>
        <authorList>
            <person name="Goeker M."/>
        </authorList>
    </citation>
    <scope>NUCLEOTIDE SEQUENCE [LARGE SCALE GENOMIC DNA]</scope>
    <source>
        <strain evidence="12 13">DSM 27563</strain>
    </source>
</reference>
<keyword evidence="8" id="KW-0963">Cytoplasm</keyword>
<dbReference type="PANTHER" id="PTHR43381">
    <property type="entry name" value="TRANSLATION INITIATION FACTOR IF-2-RELATED"/>
    <property type="match status" value="1"/>
</dbReference>
<evidence type="ECO:0000256" key="2">
    <source>
        <dbReference type="ARBA" id="ARBA00020675"/>
    </source>
</evidence>
<dbReference type="SUPFAM" id="SSF50447">
    <property type="entry name" value="Translation proteins"/>
    <property type="match status" value="2"/>
</dbReference>
<dbReference type="HAMAP" id="MF_00100_B">
    <property type="entry name" value="IF_2_B"/>
    <property type="match status" value="1"/>
</dbReference>
<dbReference type="GO" id="GO:0003743">
    <property type="term" value="F:translation initiation factor activity"/>
    <property type="evidence" value="ECO:0007669"/>
    <property type="project" value="UniProtKB-KW"/>
</dbReference>
<dbReference type="PROSITE" id="PS51722">
    <property type="entry name" value="G_TR_2"/>
    <property type="match status" value="1"/>
</dbReference>
<dbReference type="NCBIfam" id="TIGR00231">
    <property type="entry name" value="small_GTP"/>
    <property type="match status" value="1"/>
</dbReference>
<evidence type="ECO:0000256" key="8">
    <source>
        <dbReference type="HAMAP-Rule" id="MF_00100"/>
    </source>
</evidence>
<evidence type="ECO:0000256" key="5">
    <source>
        <dbReference type="ARBA" id="ARBA00022917"/>
    </source>
</evidence>
<dbReference type="InterPro" id="IPR036925">
    <property type="entry name" value="TIF_IF2_dom3_sf"/>
</dbReference>
<keyword evidence="4 8" id="KW-0547">Nucleotide-binding</keyword>
<accession>A0ABS4KCI1</accession>
<dbReference type="SUPFAM" id="SSF52156">
    <property type="entry name" value="Initiation factor IF2/eIF5b, domain 3"/>
    <property type="match status" value="1"/>
</dbReference>
<feature type="region of interest" description="G-domain" evidence="8">
    <location>
        <begin position="195"/>
        <end position="343"/>
    </location>
</feature>
<evidence type="ECO:0000256" key="7">
    <source>
        <dbReference type="ARBA" id="ARBA00025162"/>
    </source>
</evidence>